<dbReference type="InterPro" id="IPR009061">
    <property type="entry name" value="DNA-bd_dom_put_sf"/>
</dbReference>
<keyword evidence="1" id="KW-0238">DNA-binding</keyword>
<dbReference type="Gene3D" id="1.10.1660.10">
    <property type="match status" value="1"/>
</dbReference>
<evidence type="ECO:0000259" key="3">
    <source>
        <dbReference type="PROSITE" id="PS50937"/>
    </source>
</evidence>
<dbReference type="SMART" id="SM00422">
    <property type="entry name" value="HTH_MERR"/>
    <property type="match status" value="1"/>
</dbReference>
<dbReference type="InterPro" id="IPR047057">
    <property type="entry name" value="MerR_fam"/>
</dbReference>
<proteinExistence type="predicted"/>
<dbReference type="GO" id="GO:0003677">
    <property type="term" value="F:DNA binding"/>
    <property type="evidence" value="ECO:0007669"/>
    <property type="project" value="UniProtKB-KW"/>
</dbReference>
<evidence type="ECO:0000313" key="4">
    <source>
        <dbReference type="EMBL" id="QEJ98819.1"/>
    </source>
</evidence>
<dbReference type="PANTHER" id="PTHR30204">
    <property type="entry name" value="REDOX-CYCLING DRUG-SENSING TRANSCRIPTIONAL ACTIVATOR SOXR"/>
    <property type="match status" value="1"/>
</dbReference>
<name>A0AAE6M8V8_TREPH</name>
<dbReference type="CDD" id="cd01109">
    <property type="entry name" value="HTH_YyaN"/>
    <property type="match status" value="1"/>
</dbReference>
<feature type="coiled-coil region" evidence="2">
    <location>
        <begin position="73"/>
        <end position="104"/>
    </location>
</feature>
<organism evidence="4 5">
    <name type="scientific">Treponema phagedenis</name>
    <dbReference type="NCBI Taxonomy" id="162"/>
    <lineage>
        <taxon>Bacteria</taxon>
        <taxon>Pseudomonadati</taxon>
        <taxon>Spirochaetota</taxon>
        <taxon>Spirochaetia</taxon>
        <taxon>Spirochaetales</taxon>
        <taxon>Treponemataceae</taxon>
        <taxon>Treponema</taxon>
    </lineage>
</organism>
<dbReference type="Pfam" id="PF13411">
    <property type="entry name" value="MerR_1"/>
    <property type="match status" value="1"/>
</dbReference>
<protein>
    <submittedName>
        <fullName evidence="4">MerR family transcriptional regulator</fullName>
    </submittedName>
</protein>
<keyword evidence="2" id="KW-0175">Coiled coil</keyword>
<dbReference type="EMBL" id="CP042817">
    <property type="protein sequence ID" value="QEJ98819.1"/>
    <property type="molecule type" value="Genomic_DNA"/>
</dbReference>
<gene>
    <name evidence="4" type="ORF">FUT82_12985</name>
</gene>
<reference evidence="4 5" key="1">
    <citation type="submission" date="2019-08" db="EMBL/GenBank/DDBJ databases">
        <authorList>
            <person name="Kuhnert P."/>
        </authorList>
    </citation>
    <scope>NUCLEOTIDE SEQUENCE [LARGE SCALE GENOMIC DNA]</scope>
    <source>
        <strain evidence="4 5">B36.5</strain>
    </source>
</reference>
<evidence type="ECO:0000313" key="5">
    <source>
        <dbReference type="Proteomes" id="UP000323594"/>
    </source>
</evidence>
<dbReference type="PANTHER" id="PTHR30204:SF98">
    <property type="entry name" value="HTH-TYPE TRANSCRIPTIONAL REGULATOR ADHR"/>
    <property type="match status" value="1"/>
</dbReference>
<accession>A0AAE6M8V8</accession>
<evidence type="ECO:0000256" key="2">
    <source>
        <dbReference type="SAM" id="Coils"/>
    </source>
</evidence>
<dbReference type="SUPFAM" id="SSF46955">
    <property type="entry name" value="Putative DNA-binding domain"/>
    <property type="match status" value="1"/>
</dbReference>
<dbReference type="AlphaFoldDB" id="A0AAE6M8V8"/>
<dbReference type="InterPro" id="IPR000551">
    <property type="entry name" value="MerR-type_HTH_dom"/>
</dbReference>
<dbReference type="Proteomes" id="UP000323594">
    <property type="component" value="Chromosome"/>
</dbReference>
<sequence>MTANTLRYYEKEGVIPEVARTRGGIRNYTEEDLNWIQTAICFKSAGLSVEMLAQYVRLFQKGDTTLKQRCDLLKKARVEVLEKKKKYDDALEKLEYKIAKYEEAVKTGKLVWDSENTELCKVKTRRKSK</sequence>
<dbReference type="GO" id="GO:0003700">
    <property type="term" value="F:DNA-binding transcription factor activity"/>
    <property type="evidence" value="ECO:0007669"/>
    <property type="project" value="InterPro"/>
</dbReference>
<evidence type="ECO:0000256" key="1">
    <source>
        <dbReference type="ARBA" id="ARBA00023125"/>
    </source>
</evidence>
<feature type="domain" description="HTH merR-type" evidence="3">
    <location>
        <begin position="1"/>
        <end position="58"/>
    </location>
</feature>
<dbReference type="PROSITE" id="PS50937">
    <property type="entry name" value="HTH_MERR_2"/>
    <property type="match status" value="1"/>
</dbReference>